<reference evidence="3" key="2">
    <citation type="submission" date="2016-01" db="EMBL/GenBank/DDBJ databases">
        <title>Diatom-associated endosymboitic cyanobacterium lacks core nitrogen metabolism enzymes.</title>
        <authorList>
            <person name="Hilton J.A."/>
            <person name="Foster R.A."/>
            <person name="Tripp H.J."/>
            <person name="Carter B.J."/>
            <person name="Zehr J.P."/>
            <person name="Villareal T.A."/>
        </authorList>
    </citation>
    <scope>NUCLEOTIDE SEQUENCE [LARGE SCALE GENOMIC DNA]</scope>
    <source>
        <strain evidence="3">HH01</strain>
    </source>
</reference>
<feature type="transmembrane region" description="Helical" evidence="1">
    <location>
        <begin position="21"/>
        <end position="39"/>
    </location>
</feature>
<keyword evidence="1" id="KW-1133">Transmembrane helix</keyword>
<evidence type="ECO:0000313" key="2">
    <source>
        <dbReference type="EMBL" id="CCH68113.1"/>
    </source>
</evidence>
<keyword evidence="1" id="KW-0812">Transmembrane</keyword>
<gene>
    <name evidence="2" type="ORF">RINTHH_19580</name>
</gene>
<protein>
    <submittedName>
        <fullName evidence="2">Uncharacterized protein</fullName>
    </submittedName>
</protein>
<comment type="caution">
    <text evidence="2">The sequence shown here is derived from an EMBL/GenBank/DDBJ whole genome shotgun (WGS) entry which is preliminary data.</text>
</comment>
<keyword evidence="1" id="KW-0472">Membrane</keyword>
<sequence length="47" mass="5189">MRIHTGEIIYLQGFYRILNGLGRLVGLVVTGLNLSSGVFQNKVNRGN</sequence>
<evidence type="ECO:0000256" key="1">
    <source>
        <dbReference type="SAM" id="Phobius"/>
    </source>
</evidence>
<dbReference type="RefSeq" id="WP_008235492.1">
    <property type="nucleotide sequence ID" value="NZ_CAIY01000080.1"/>
</dbReference>
<proteinExistence type="predicted"/>
<organism evidence="2 3">
    <name type="scientific">Richelia intracellularis HH01</name>
    <dbReference type="NCBI Taxonomy" id="1165094"/>
    <lineage>
        <taxon>Bacteria</taxon>
        <taxon>Bacillati</taxon>
        <taxon>Cyanobacteriota</taxon>
        <taxon>Cyanophyceae</taxon>
        <taxon>Nostocales</taxon>
        <taxon>Nostocaceae</taxon>
        <taxon>Richelia</taxon>
    </lineage>
</organism>
<dbReference type="Proteomes" id="UP000053051">
    <property type="component" value="Unassembled WGS sequence"/>
</dbReference>
<name>M1X1E0_9NOST</name>
<reference evidence="2 3" key="1">
    <citation type="submission" date="2012-05" db="EMBL/GenBank/DDBJ databases">
        <authorList>
            <person name="Hilton J."/>
        </authorList>
    </citation>
    <scope>NUCLEOTIDE SEQUENCE [LARGE SCALE GENOMIC DNA]</scope>
    <source>
        <strain evidence="2 3">HH01</strain>
    </source>
</reference>
<evidence type="ECO:0000313" key="3">
    <source>
        <dbReference type="Proteomes" id="UP000053051"/>
    </source>
</evidence>
<keyword evidence="3" id="KW-1185">Reference proteome</keyword>
<dbReference type="AlphaFoldDB" id="M1X1E0"/>
<accession>M1X1E0</accession>
<dbReference type="EMBL" id="CAIY01000080">
    <property type="protein sequence ID" value="CCH68113.1"/>
    <property type="molecule type" value="Genomic_DNA"/>
</dbReference>